<evidence type="ECO:0000256" key="2">
    <source>
        <dbReference type="ARBA" id="ARBA00008335"/>
    </source>
</evidence>
<dbReference type="InterPro" id="IPR051788">
    <property type="entry name" value="MFS_Transporter"/>
</dbReference>
<evidence type="ECO:0000256" key="4">
    <source>
        <dbReference type="ARBA" id="ARBA00022692"/>
    </source>
</evidence>
<proteinExistence type="inferred from homology"/>
<organism evidence="9 10">
    <name type="scientific">Jimgerdemannia flammicorona</name>
    <dbReference type="NCBI Taxonomy" id="994334"/>
    <lineage>
        <taxon>Eukaryota</taxon>
        <taxon>Fungi</taxon>
        <taxon>Fungi incertae sedis</taxon>
        <taxon>Mucoromycota</taxon>
        <taxon>Mucoromycotina</taxon>
        <taxon>Endogonomycetes</taxon>
        <taxon>Endogonales</taxon>
        <taxon>Endogonaceae</taxon>
        <taxon>Jimgerdemannia</taxon>
    </lineage>
</organism>
<dbReference type="AlphaFoldDB" id="A0A433D6P6"/>
<dbReference type="GO" id="GO:0016020">
    <property type="term" value="C:membrane"/>
    <property type="evidence" value="ECO:0007669"/>
    <property type="project" value="TreeGrafter"/>
</dbReference>
<feature type="transmembrane region" description="Helical" evidence="7">
    <location>
        <begin position="154"/>
        <end position="175"/>
    </location>
</feature>
<evidence type="ECO:0000256" key="7">
    <source>
        <dbReference type="SAM" id="Phobius"/>
    </source>
</evidence>
<feature type="transmembrane region" description="Helical" evidence="7">
    <location>
        <begin position="363"/>
        <end position="387"/>
    </location>
</feature>
<feature type="transmembrane region" description="Helical" evidence="7">
    <location>
        <begin position="285"/>
        <end position="302"/>
    </location>
</feature>
<evidence type="ECO:0000313" key="10">
    <source>
        <dbReference type="Proteomes" id="UP000268093"/>
    </source>
</evidence>
<dbReference type="InterPro" id="IPR020846">
    <property type="entry name" value="MFS_dom"/>
</dbReference>
<keyword evidence="3" id="KW-0813">Transport</keyword>
<dbReference type="OrthoDB" id="413079at2759"/>
<dbReference type="InterPro" id="IPR011701">
    <property type="entry name" value="MFS"/>
</dbReference>
<dbReference type="EMBL" id="RBNI01005706">
    <property type="protein sequence ID" value="RUP46530.1"/>
    <property type="molecule type" value="Genomic_DNA"/>
</dbReference>
<dbReference type="PROSITE" id="PS50850">
    <property type="entry name" value="MFS"/>
    <property type="match status" value="1"/>
</dbReference>
<dbReference type="Pfam" id="PF07690">
    <property type="entry name" value="MFS_1"/>
    <property type="match status" value="1"/>
</dbReference>
<dbReference type="FunFam" id="1.20.1250.20:FF:000286">
    <property type="entry name" value="MFS efflux transporter"/>
    <property type="match status" value="1"/>
</dbReference>
<comment type="subcellular location">
    <subcellularLocation>
        <location evidence="1">Endomembrane system</location>
        <topology evidence="1">Multi-pass membrane protein</topology>
    </subcellularLocation>
</comment>
<keyword evidence="5 7" id="KW-1133">Transmembrane helix</keyword>
<dbReference type="GO" id="GO:0012505">
    <property type="term" value="C:endomembrane system"/>
    <property type="evidence" value="ECO:0007669"/>
    <property type="project" value="UniProtKB-SubCell"/>
</dbReference>
<dbReference type="PANTHER" id="PTHR23514:SF3">
    <property type="entry name" value="BYPASS OF STOP CODON PROTEIN 6"/>
    <property type="match status" value="1"/>
</dbReference>
<feature type="transmembrane region" description="Helical" evidence="7">
    <location>
        <begin position="33"/>
        <end position="52"/>
    </location>
</feature>
<sequence length="475" mass="50896">MDEKTPRSASSAIATATASLWETLRPYAGRVVVTYYVAVLFGVNDGAFGVILPRIKTHYGVNEAVVSVLFLCNTAGYLSAAFVNGLIVHRLGQSGALYLGASSHLLSYILLLVAAPFPAMAVFMLFLGFGMALEDAGVNVVVAEMPYATTLLNLLHAFYGFGAFIGPIIASALFADSLSWNVVYMILGGLALINLIALFVIFRRISPADLTHRHASTPPTDPSSTPIKTPTHLLRAAFSLRVTYLGALFLLAYVGVEVTIGGWVYSFLTEIRGGDTVRMGPLVSLYWLGLTFGRVVLGWVTGKFGEKRMIYLYLVVTVGGVLVVWLVETVEVDAAMLFVVGAALGPVFPTTISIASQVVPKELFASSVGFLTAFGSGGAALFPWLTGTIAVRYGIWIMMPFSIALVVVMFAFWIFIPSPKKPAEQLAAKEGALASSETVVRVEGESATHKTILHNFLLEMVVPTASMFKNTAAVL</sequence>
<keyword evidence="4 7" id="KW-0812">Transmembrane</keyword>
<dbReference type="InterPro" id="IPR036259">
    <property type="entry name" value="MFS_trans_sf"/>
</dbReference>
<name>A0A433D6P6_9FUNG</name>
<evidence type="ECO:0000256" key="5">
    <source>
        <dbReference type="ARBA" id="ARBA00022989"/>
    </source>
</evidence>
<keyword evidence="10" id="KW-1185">Reference proteome</keyword>
<evidence type="ECO:0000256" key="6">
    <source>
        <dbReference type="ARBA" id="ARBA00023136"/>
    </source>
</evidence>
<comment type="caution">
    <text evidence="9">The sequence shown here is derived from an EMBL/GenBank/DDBJ whole genome shotgun (WGS) entry which is preliminary data.</text>
</comment>
<evidence type="ECO:0000259" key="8">
    <source>
        <dbReference type="PROSITE" id="PS50850"/>
    </source>
</evidence>
<dbReference type="Gene3D" id="1.20.1250.20">
    <property type="entry name" value="MFS general substrate transporter like domains"/>
    <property type="match status" value="2"/>
</dbReference>
<keyword evidence="6 7" id="KW-0472">Membrane</keyword>
<evidence type="ECO:0000256" key="1">
    <source>
        <dbReference type="ARBA" id="ARBA00004127"/>
    </source>
</evidence>
<dbReference type="PANTHER" id="PTHR23514">
    <property type="entry name" value="BYPASS OF STOP CODON PROTEIN 6"/>
    <property type="match status" value="1"/>
</dbReference>
<dbReference type="GO" id="GO:0022857">
    <property type="term" value="F:transmembrane transporter activity"/>
    <property type="evidence" value="ECO:0007669"/>
    <property type="project" value="InterPro"/>
</dbReference>
<feature type="transmembrane region" description="Helical" evidence="7">
    <location>
        <begin position="334"/>
        <end position="356"/>
    </location>
</feature>
<feature type="domain" description="Major facilitator superfamily (MFS) profile" evidence="8">
    <location>
        <begin position="30"/>
        <end position="420"/>
    </location>
</feature>
<feature type="transmembrane region" description="Helical" evidence="7">
    <location>
        <begin position="181"/>
        <end position="202"/>
    </location>
</feature>
<feature type="transmembrane region" description="Helical" evidence="7">
    <location>
        <begin position="64"/>
        <end position="88"/>
    </location>
</feature>
<evidence type="ECO:0000313" key="9">
    <source>
        <dbReference type="EMBL" id="RUP46530.1"/>
    </source>
</evidence>
<gene>
    <name evidence="9" type="ORF">BC936DRAFT_146839</name>
</gene>
<protein>
    <submittedName>
        <fullName evidence="9">Major facilitator superfamily MFS_1</fullName>
    </submittedName>
</protein>
<accession>A0A433D6P6</accession>
<feature type="transmembrane region" description="Helical" evidence="7">
    <location>
        <begin position="242"/>
        <end position="265"/>
    </location>
</feature>
<dbReference type="Proteomes" id="UP000268093">
    <property type="component" value="Unassembled WGS sequence"/>
</dbReference>
<reference evidence="9 10" key="1">
    <citation type="journal article" date="2018" name="New Phytol.">
        <title>Phylogenomics of Endogonaceae and evolution of mycorrhizas within Mucoromycota.</title>
        <authorList>
            <person name="Chang Y."/>
            <person name="Desiro A."/>
            <person name="Na H."/>
            <person name="Sandor L."/>
            <person name="Lipzen A."/>
            <person name="Clum A."/>
            <person name="Barry K."/>
            <person name="Grigoriev I.V."/>
            <person name="Martin F.M."/>
            <person name="Stajich J.E."/>
            <person name="Smith M.E."/>
            <person name="Bonito G."/>
            <person name="Spatafora J.W."/>
        </authorList>
    </citation>
    <scope>NUCLEOTIDE SEQUENCE [LARGE SCALE GENOMIC DNA]</scope>
    <source>
        <strain evidence="9 10">GMNB39</strain>
    </source>
</reference>
<feature type="transmembrane region" description="Helical" evidence="7">
    <location>
        <begin position="393"/>
        <end position="416"/>
    </location>
</feature>
<dbReference type="SUPFAM" id="SSF103473">
    <property type="entry name" value="MFS general substrate transporter"/>
    <property type="match status" value="1"/>
</dbReference>
<evidence type="ECO:0000256" key="3">
    <source>
        <dbReference type="ARBA" id="ARBA00022448"/>
    </source>
</evidence>
<feature type="transmembrane region" description="Helical" evidence="7">
    <location>
        <begin position="108"/>
        <end position="133"/>
    </location>
</feature>
<feature type="transmembrane region" description="Helical" evidence="7">
    <location>
        <begin position="309"/>
        <end position="328"/>
    </location>
</feature>
<comment type="similarity">
    <text evidence="2">Belongs to the major facilitator superfamily.</text>
</comment>